<evidence type="ECO:0000256" key="5">
    <source>
        <dbReference type="SAM" id="Phobius"/>
    </source>
</evidence>
<keyword evidence="5" id="KW-0812">Transmembrane</keyword>
<evidence type="ECO:0000313" key="6">
    <source>
        <dbReference type="EMBL" id="CAD5232038.1"/>
    </source>
</evidence>
<evidence type="ECO:0000313" key="8">
    <source>
        <dbReference type="Proteomes" id="UP000659654"/>
    </source>
</evidence>
<dbReference type="eggNOG" id="KOG3220">
    <property type="taxonomic scope" value="Eukaryota"/>
</dbReference>
<keyword evidence="5" id="KW-1133">Transmembrane helix</keyword>
<evidence type="ECO:0000256" key="1">
    <source>
        <dbReference type="ARBA" id="ARBA00009018"/>
    </source>
</evidence>
<dbReference type="EMBL" id="CAJFDI010000005">
    <property type="protein sequence ID" value="CAD5232038.1"/>
    <property type="molecule type" value="Genomic_DNA"/>
</dbReference>
<comment type="similarity">
    <text evidence="1">Belongs to the CoaE family.</text>
</comment>
<dbReference type="Gene3D" id="3.40.50.300">
    <property type="entry name" value="P-loop containing nucleotide triphosphate hydrolases"/>
    <property type="match status" value="1"/>
</dbReference>
<dbReference type="HAMAP" id="MF_00376">
    <property type="entry name" value="Dephospho_CoA_kinase"/>
    <property type="match status" value="1"/>
</dbReference>
<keyword evidence="5" id="KW-0472">Membrane</keyword>
<organism evidence="7 9">
    <name type="scientific">Bursaphelenchus xylophilus</name>
    <name type="common">Pinewood nematode worm</name>
    <name type="synonym">Aphelenchoides xylophilus</name>
    <dbReference type="NCBI Taxonomy" id="6326"/>
    <lineage>
        <taxon>Eukaryota</taxon>
        <taxon>Metazoa</taxon>
        <taxon>Ecdysozoa</taxon>
        <taxon>Nematoda</taxon>
        <taxon>Chromadorea</taxon>
        <taxon>Rhabditida</taxon>
        <taxon>Tylenchina</taxon>
        <taxon>Tylenchomorpha</taxon>
        <taxon>Aphelenchoidea</taxon>
        <taxon>Aphelenchoididae</taxon>
        <taxon>Bursaphelenchus</taxon>
    </lineage>
</organism>
<sequence length="226" mass="25781">MFLVGLTGGIACGKSTVSKIFRDNGVFVVDADQIARQVVEPGKPAYNQLRTEFGAEYFNDEIDGSLNREKMGNLVFHNVEARKKLNKITHTAIRKEMLWLIIQQFFHGKRFIVLDIPLLFEGGLNRFVQKIVVVSCDSDTQLERLCQRDGLSKEQAEARISSQLPNEYKVKRATYIIDNQGSVEETREQVHQIVSMLNSSWIPYVLRTGLLMCLVVAGYCLWGFFR</sequence>
<dbReference type="PANTHER" id="PTHR10695">
    <property type="entry name" value="DEPHOSPHO-COA KINASE-RELATED"/>
    <property type="match status" value="1"/>
</dbReference>
<evidence type="ECO:0000313" key="9">
    <source>
        <dbReference type="WBParaSite" id="BXY_0220100.1"/>
    </source>
</evidence>
<evidence type="ECO:0000256" key="2">
    <source>
        <dbReference type="ARBA" id="ARBA00022741"/>
    </source>
</evidence>
<dbReference type="AlphaFoldDB" id="A0A1I7RNB5"/>
<keyword evidence="2" id="KW-0547">Nucleotide-binding</keyword>
<evidence type="ECO:0000313" key="7">
    <source>
        <dbReference type="Proteomes" id="UP000095284"/>
    </source>
</evidence>
<keyword evidence="8" id="KW-1185">Reference proteome</keyword>
<dbReference type="PROSITE" id="PS51219">
    <property type="entry name" value="DPCK"/>
    <property type="match status" value="1"/>
</dbReference>
<dbReference type="InterPro" id="IPR001977">
    <property type="entry name" value="Depp_CoAkinase"/>
</dbReference>
<protein>
    <recommendedName>
        <fullName evidence="4">Dephospho-CoA kinase domain-containing protein</fullName>
    </recommendedName>
</protein>
<dbReference type="Pfam" id="PF01121">
    <property type="entry name" value="CoaE"/>
    <property type="match status" value="1"/>
</dbReference>
<dbReference type="CDD" id="cd02022">
    <property type="entry name" value="DPCK"/>
    <property type="match status" value="1"/>
</dbReference>
<evidence type="ECO:0000256" key="4">
    <source>
        <dbReference type="ARBA" id="ARBA00044157"/>
    </source>
</evidence>
<dbReference type="Proteomes" id="UP000659654">
    <property type="component" value="Unassembled WGS sequence"/>
</dbReference>
<dbReference type="FunFam" id="3.40.50.300:FF:000485">
    <property type="entry name" value="Dephospho-CoA kinase CAB5"/>
    <property type="match status" value="1"/>
</dbReference>
<dbReference type="Proteomes" id="UP000582659">
    <property type="component" value="Unassembled WGS sequence"/>
</dbReference>
<reference evidence="6" key="2">
    <citation type="submission" date="2020-09" db="EMBL/GenBank/DDBJ databases">
        <authorList>
            <person name="Kikuchi T."/>
        </authorList>
    </citation>
    <scope>NUCLEOTIDE SEQUENCE</scope>
    <source>
        <strain evidence="6">Ka4C1</strain>
    </source>
</reference>
<feature type="transmembrane region" description="Helical" evidence="5">
    <location>
        <begin position="201"/>
        <end position="225"/>
    </location>
</feature>
<dbReference type="Proteomes" id="UP000095284">
    <property type="component" value="Unplaced"/>
</dbReference>
<dbReference type="GO" id="GO:0004140">
    <property type="term" value="F:dephospho-CoA kinase activity"/>
    <property type="evidence" value="ECO:0007669"/>
    <property type="project" value="InterPro"/>
</dbReference>
<dbReference type="GO" id="GO:0005737">
    <property type="term" value="C:cytoplasm"/>
    <property type="evidence" value="ECO:0007669"/>
    <property type="project" value="UniProtKB-ARBA"/>
</dbReference>
<dbReference type="OrthoDB" id="247245at2759"/>
<keyword evidence="3" id="KW-0067">ATP-binding</keyword>
<dbReference type="PANTHER" id="PTHR10695:SF46">
    <property type="entry name" value="BIFUNCTIONAL COENZYME A SYNTHASE-RELATED"/>
    <property type="match status" value="1"/>
</dbReference>
<dbReference type="SMR" id="A0A1I7RNB5"/>
<name>A0A1I7RNB5_BURXY</name>
<dbReference type="SUPFAM" id="SSF52540">
    <property type="entry name" value="P-loop containing nucleoside triphosphate hydrolases"/>
    <property type="match status" value="1"/>
</dbReference>
<proteinExistence type="inferred from homology"/>
<dbReference type="InterPro" id="IPR027417">
    <property type="entry name" value="P-loop_NTPase"/>
</dbReference>
<dbReference type="GO" id="GO:0015937">
    <property type="term" value="P:coenzyme A biosynthetic process"/>
    <property type="evidence" value="ECO:0007669"/>
    <property type="project" value="InterPro"/>
</dbReference>
<dbReference type="EMBL" id="CAJFCV020000005">
    <property type="protein sequence ID" value="CAG9123842.1"/>
    <property type="molecule type" value="Genomic_DNA"/>
</dbReference>
<gene>
    <name evidence="6" type="ORF">BXYJ_LOCUS12129</name>
</gene>
<dbReference type="NCBIfam" id="TIGR00152">
    <property type="entry name" value="dephospho-CoA kinase"/>
    <property type="match status" value="1"/>
</dbReference>
<dbReference type="GO" id="GO:0005524">
    <property type="term" value="F:ATP binding"/>
    <property type="evidence" value="ECO:0007669"/>
    <property type="project" value="UniProtKB-KW"/>
</dbReference>
<reference evidence="9" key="1">
    <citation type="submission" date="2016-11" db="UniProtKB">
        <authorList>
            <consortium name="WormBaseParasite"/>
        </authorList>
    </citation>
    <scope>IDENTIFICATION</scope>
</reference>
<evidence type="ECO:0000256" key="3">
    <source>
        <dbReference type="ARBA" id="ARBA00022840"/>
    </source>
</evidence>
<accession>A0A1I7RNB5</accession>
<dbReference type="WBParaSite" id="BXY_0220100.1">
    <property type="protein sequence ID" value="BXY_0220100.1"/>
    <property type="gene ID" value="BXY_0220100"/>
</dbReference>